<keyword evidence="10" id="KW-1185">Reference proteome</keyword>
<feature type="domain" description="ABC3 transporter permease C-terminal" evidence="7">
    <location>
        <begin position="684"/>
        <end position="787"/>
    </location>
</feature>
<dbReference type="PANTHER" id="PTHR30572:SF18">
    <property type="entry name" value="ABC-TYPE MACROLIDE FAMILY EXPORT SYSTEM PERMEASE COMPONENT 2"/>
    <property type="match status" value="1"/>
</dbReference>
<evidence type="ECO:0000256" key="6">
    <source>
        <dbReference type="SAM" id="Phobius"/>
    </source>
</evidence>
<dbReference type="EMBL" id="BTPD01000001">
    <property type="protein sequence ID" value="GMQ27664.1"/>
    <property type="molecule type" value="Genomic_DNA"/>
</dbReference>
<evidence type="ECO:0000259" key="7">
    <source>
        <dbReference type="Pfam" id="PF02687"/>
    </source>
</evidence>
<protein>
    <submittedName>
        <fullName evidence="9">ABC transporter permease</fullName>
    </submittedName>
</protein>
<accession>A0ABQ6PIB1</accession>
<evidence type="ECO:0000256" key="1">
    <source>
        <dbReference type="ARBA" id="ARBA00004651"/>
    </source>
</evidence>
<evidence type="ECO:0000256" key="3">
    <source>
        <dbReference type="ARBA" id="ARBA00022692"/>
    </source>
</evidence>
<keyword evidence="2" id="KW-1003">Cell membrane</keyword>
<gene>
    <name evidence="9" type="ORF">Aconfl_03060</name>
</gene>
<feature type="transmembrane region" description="Helical" evidence="6">
    <location>
        <begin position="429"/>
        <end position="448"/>
    </location>
</feature>
<feature type="domain" description="MacB-like periplasmic core" evidence="8">
    <location>
        <begin position="435"/>
        <end position="627"/>
    </location>
</feature>
<sequence length="804" mass="91152">MVFHLLKTSFRSFRSHPFYNGISLAGISLGIATCLLMVSYWSKETHYDQFHPDFESIYRIAQVKEIEGGGEVLSASTYSKIGLNLFEQTSLVESGVRIHRNGPNTSIQAGKEILIQGEMLGVENTFFDLFDFQFLYGSVASWKSTPQAVILTQEVSERLFGEQNPVGQSLLINGSYGVYGSEGYEEFRNYTVAGVLKPIPDDTHLEFSTLISLDLYADPDREFSNWGDQFFTYVKLRTGTSEADLNQALAQIASEHFQGSGLAFFAQPLSSIHLESHLLNEFKANGNPGSIWIMVVLAFLVLVLACTNYINFTLARSIQRQKELSLRRIFWASRSQLFRQLVLEAAMINFLALGMAALIIVLIHPVIQTITGLDLLSPFFRFENIVLAFLIWVLAVVISGFYPAWSIASRNYQKVIPEGFQAPNFQKPLVILQFTVSIFVVAFTLLIYQQIRFMKEKDLGYELNQTLVLTGPTVIIDQENQDKRLSSFLEEIRQMPEIRAVSSANFVPGLAIRGKAEGYVRQLNQAEEGAQTYYFSQVDSRFFNEFKMKLLAGEFFSPEKSQEKGLVISRQASRFLGFDSPNDAIGQKIHYRMNSTPEIIGVVEDFHLLGAQQAFQPVIFELRDLPDTYFFLHFQAGSDIAVRKKTEQLWASFFPASPFQFFFLDDFFIRQYEQENHFFIAMRLFAGLTLLISFFGFNGLLFWIANSRTKELAIRKTLGAELKDFLYLMGKEAVIFLLVAGLVSGPLAVGLGFTWLERFAFRVSPDLWFFLFPVVGFGTLIGILVGFQALKINFQSPVENLRDD</sequence>
<feature type="domain" description="ABC3 transporter permease C-terminal" evidence="7">
    <location>
        <begin position="296"/>
        <end position="411"/>
    </location>
</feature>
<comment type="subcellular location">
    <subcellularLocation>
        <location evidence="1">Cell membrane</location>
        <topology evidence="1">Multi-pass membrane protein</topology>
    </subcellularLocation>
</comment>
<keyword evidence="4 6" id="KW-1133">Transmembrane helix</keyword>
<keyword evidence="5 6" id="KW-0472">Membrane</keyword>
<dbReference type="Proteomes" id="UP001338309">
    <property type="component" value="Unassembled WGS sequence"/>
</dbReference>
<feature type="transmembrane region" description="Helical" evidence="6">
    <location>
        <begin position="733"/>
        <end position="755"/>
    </location>
</feature>
<name>A0ABQ6PIB1_9BACT</name>
<proteinExistence type="predicted"/>
<keyword evidence="3 6" id="KW-0812">Transmembrane</keyword>
<feature type="domain" description="MacB-like periplasmic core" evidence="8">
    <location>
        <begin position="22"/>
        <end position="251"/>
    </location>
</feature>
<feature type="transmembrane region" description="Helical" evidence="6">
    <location>
        <begin position="21"/>
        <end position="41"/>
    </location>
</feature>
<dbReference type="Pfam" id="PF02687">
    <property type="entry name" value="FtsX"/>
    <property type="match status" value="2"/>
</dbReference>
<feature type="transmembrane region" description="Helical" evidence="6">
    <location>
        <begin position="387"/>
        <end position="408"/>
    </location>
</feature>
<comment type="caution">
    <text evidence="9">The sequence shown here is derived from an EMBL/GenBank/DDBJ whole genome shotgun (WGS) entry which is preliminary data.</text>
</comment>
<evidence type="ECO:0000313" key="10">
    <source>
        <dbReference type="Proteomes" id="UP001338309"/>
    </source>
</evidence>
<dbReference type="InterPro" id="IPR025857">
    <property type="entry name" value="MacB_PCD"/>
</dbReference>
<feature type="transmembrane region" description="Helical" evidence="6">
    <location>
        <begin position="291"/>
        <end position="312"/>
    </location>
</feature>
<evidence type="ECO:0000256" key="2">
    <source>
        <dbReference type="ARBA" id="ARBA00022475"/>
    </source>
</evidence>
<dbReference type="InterPro" id="IPR003838">
    <property type="entry name" value="ABC3_permease_C"/>
</dbReference>
<dbReference type="Pfam" id="PF12704">
    <property type="entry name" value="MacB_PCD"/>
    <property type="match status" value="2"/>
</dbReference>
<feature type="transmembrane region" description="Helical" evidence="6">
    <location>
        <begin position="767"/>
        <end position="787"/>
    </location>
</feature>
<dbReference type="RefSeq" id="WP_338222469.1">
    <property type="nucleotide sequence ID" value="NZ_BTPD01000001.1"/>
</dbReference>
<feature type="transmembrane region" description="Helical" evidence="6">
    <location>
        <begin position="341"/>
        <end position="367"/>
    </location>
</feature>
<feature type="transmembrane region" description="Helical" evidence="6">
    <location>
        <begin position="678"/>
        <end position="705"/>
    </location>
</feature>
<dbReference type="InterPro" id="IPR050250">
    <property type="entry name" value="Macrolide_Exporter_MacB"/>
</dbReference>
<evidence type="ECO:0000313" key="9">
    <source>
        <dbReference type="EMBL" id="GMQ27664.1"/>
    </source>
</evidence>
<reference evidence="9 10" key="1">
    <citation type="submission" date="2023-08" db="EMBL/GenBank/DDBJ databases">
        <title>Draft genome sequence of Algoriphagus confluentis.</title>
        <authorList>
            <person name="Takatani N."/>
            <person name="Hosokawa M."/>
            <person name="Sawabe T."/>
        </authorList>
    </citation>
    <scope>NUCLEOTIDE SEQUENCE [LARGE SCALE GENOMIC DNA]</scope>
    <source>
        <strain evidence="9 10">NBRC 111222</strain>
    </source>
</reference>
<evidence type="ECO:0000256" key="4">
    <source>
        <dbReference type="ARBA" id="ARBA00022989"/>
    </source>
</evidence>
<organism evidence="9 10">
    <name type="scientific">Algoriphagus confluentis</name>
    <dbReference type="NCBI Taxonomy" id="1697556"/>
    <lineage>
        <taxon>Bacteria</taxon>
        <taxon>Pseudomonadati</taxon>
        <taxon>Bacteroidota</taxon>
        <taxon>Cytophagia</taxon>
        <taxon>Cytophagales</taxon>
        <taxon>Cyclobacteriaceae</taxon>
        <taxon>Algoriphagus</taxon>
    </lineage>
</organism>
<evidence type="ECO:0000256" key="5">
    <source>
        <dbReference type="ARBA" id="ARBA00023136"/>
    </source>
</evidence>
<evidence type="ECO:0000259" key="8">
    <source>
        <dbReference type="Pfam" id="PF12704"/>
    </source>
</evidence>
<dbReference type="PANTHER" id="PTHR30572">
    <property type="entry name" value="MEMBRANE COMPONENT OF TRANSPORTER-RELATED"/>
    <property type="match status" value="1"/>
</dbReference>